<reference evidence="1 2" key="1">
    <citation type="journal article" date="2020" name="mSystems">
        <title>Defining Genomic and Predicted Metabolic Features of the Acetobacterium Genus.</title>
        <authorList>
            <person name="Ross D.E."/>
            <person name="Marshall C.W."/>
            <person name="Gulliver D."/>
            <person name="May H.D."/>
            <person name="Norman R.S."/>
        </authorList>
    </citation>
    <scope>NUCLEOTIDE SEQUENCE [LARGE SCALE GENOMIC DNA]</scope>
    <source>
        <strain evidence="1 2">DSM 8238</strain>
    </source>
</reference>
<accession>A0ABR6WWG7</accession>
<evidence type="ECO:0008006" key="3">
    <source>
        <dbReference type="Google" id="ProtNLM"/>
    </source>
</evidence>
<dbReference type="EMBL" id="WJBC01000017">
    <property type="protein sequence ID" value="MBC3804979.1"/>
    <property type="molecule type" value="Genomic_DNA"/>
</dbReference>
<dbReference type="Pfam" id="PF09719">
    <property type="entry name" value="C_GCAxxG_C_C"/>
    <property type="match status" value="1"/>
</dbReference>
<keyword evidence="2" id="KW-1185">Reference proteome</keyword>
<evidence type="ECO:0000313" key="2">
    <source>
        <dbReference type="Proteomes" id="UP000603234"/>
    </source>
</evidence>
<protein>
    <recommendedName>
        <fullName evidence="3">C_GCAxxG_C_C family redox protein</fullName>
    </recommendedName>
</protein>
<comment type="caution">
    <text evidence="1">The sequence shown here is derived from an EMBL/GenBank/DDBJ whole genome shotgun (WGS) entry which is preliminary data.</text>
</comment>
<gene>
    <name evidence="1" type="ORF">GH808_11110</name>
</gene>
<dbReference type="NCBIfam" id="TIGR01909">
    <property type="entry name" value="C_GCAxxG_C_C"/>
    <property type="match status" value="1"/>
</dbReference>
<dbReference type="RefSeq" id="WP_186842864.1">
    <property type="nucleotide sequence ID" value="NZ_WJBC01000017.1"/>
</dbReference>
<proteinExistence type="predicted"/>
<evidence type="ECO:0000313" key="1">
    <source>
        <dbReference type="EMBL" id="MBC3804979.1"/>
    </source>
</evidence>
<dbReference type="InterPro" id="IPR010181">
    <property type="entry name" value="CGCAxxGCC_motif"/>
</dbReference>
<sequence>MEKLVESYNAYGKDKPQEEQPLYHMNCAETLLRAANDKYDFDLSTESYKMLQGFGAGFYSEKTCGAFSGSLAALGLLYAEERPTDQAKITKAAKLLVKEFEEEFGSIDCAYIKKYHRDPVAACNPVKIRAAQVLNRVVEAMEKEEN</sequence>
<name>A0ABR6WWG7_9FIRM</name>
<organism evidence="1 2">
    <name type="scientific">Acetobacterium fimetarium</name>
    <dbReference type="NCBI Taxonomy" id="52691"/>
    <lineage>
        <taxon>Bacteria</taxon>
        <taxon>Bacillati</taxon>
        <taxon>Bacillota</taxon>
        <taxon>Clostridia</taxon>
        <taxon>Eubacteriales</taxon>
        <taxon>Eubacteriaceae</taxon>
        <taxon>Acetobacterium</taxon>
    </lineage>
</organism>
<dbReference type="Proteomes" id="UP000603234">
    <property type="component" value="Unassembled WGS sequence"/>
</dbReference>